<evidence type="ECO:0000313" key="3">
    <source>
        <dbReference type="Proteomes" id="UP000008383"/>
    </source>
</evidence>
<feature type="region of interest" description="Disordered" evidence="1">
    <location>
        <begin position="1"/>
        <end position="34"/>
    </location>
</feature>
<dbReference type="Proteomes" id="UP000008383">
    <property type="component" value="Unassembled WGS sequence"/>
</dbReference>
<comment type="caution">
    <text evidence="2">The sequence shown here is derived from an EMBL/GenBank/DDBJ whole genome shotgun (WGS) entry which is preliminary data.</text>
</comment>
<dbReference type="EMBL" id="ACYE01000236">
    <property type="protein sequence ID" value="EFE40578.1"/>
    <property type="molecule type" value="Genomic_DNA"/>
</dbReference>
<dbReference type="KEGG" id="tve:TRV_04713"/>
<name>D4DC61_TRIVH</name>
<organism evidence="2 3">
    <name type="scientific">Trichophyton verrucosum (strain HKI 0517)</name>
    <dbReference type="NCBI Taxonomy" id="663202"/>
    <lineage>
        <taxon>Eukaryota</taxon>
        <taxon>Fungi</taxon>
        <taxon>Dikarya</taxon>
        <taxon>Ascomycota</taxon>
        <taxon>Pezizomycotina</taxon>
        <taxon>Eurotiomycetes</taxon>
        <taxon>Eurotiomycetidae</taxon>
        <taxon>Onygenales</taxon>
        <taxon>Arthrodermataceae</taxon>
        <taxon>Trichophyton</taxon>
    </lineage>
</organism>
<reference evidence="3" key="1">
    <citation type="journal article" date="2011" name="Genome Biol.">
        <title>Comparative and functional genomics provide insights into the pathogenicity of dermatophytic fungi.</title>
        <authorList>
            <person name="Burmester A."/>
            <person name="Shelest E."/>
            <person name="Gloeckner G."/>
            <person name="Heddergott C."/>
            <person name="Schindler S."/>
            <person name="Staib P."/>
            <person name="Heidel A."/>
            <person name="Felder M."/>
            <person name="Petzold A."/>
            <person name="Szafranski K."/>
            <person name="Feuermann M."/>
            <person name="Pedruzzi I."/>
            <person name="Priebe S."/>
            <person name="Groth M."/>
            <person name="Winkler R."/>
            <person name="Li W."/>
            <person name="Kniemeyer O."/>
            <person name="Schroeckh V."/>
            <person name="Hertweck C."/>
            <person name="Hube B."/>
            <person name="White T.C."/>
            <person name="Platzer M."/>
            <person name="Guthke R."/>
            <person name="Heitman J."/>
            <person name="Woestemeyer J."/>
            <person name="Zipfel P.F."/>
            <person name="Monod M."/>
            <person name="Brakhage A.A."/>
        </authorList>
    </citation>
    <scope>NUCLEOTIDE SEQUENCE [LARGE SCALE GENOMIC DNA]</scope>
    <source>
        <strain evidence="3">HKI 0517</strain>
    </source>
</reference>
<sequence length="89" mass="9726">MKQRERQGKYGSSSSSSSRAWSVRQQGGSAEKWTPSGHLLFFLDVEDGLGDVVRGMPAETNIKEPSPATAQKDMMDTYLGNQYQQAVGA</sequence>
<keyword evidence="3" id="KW-1185">Reference proteome</keyword>
<dbReference type="GeneID" id="9578040"/>
<gene>
    <name evidence="2" type="ORF">TRV_04713</name>
</gene>
<dbReference type="HOGENOM" id="CLU_2456386_0_0_1"/>
<dbReference type="AlphaFoldDB" id="D4DC61"/>
<evidence type="ECO:0000313" key="2">
    <source>
        <dbReference type="EMBL" id="EFE40578.1"/>
    </source>
</evidence>
<protein>
    <submittedName>
        <fullName evidence="2">Uncharacterized protein</fullName>
    </submittedName>
</protein>
<feature type="compositionally biased region" description="Polar residues" evidence="1">
    <location>
        <begin position="19"/>
        <end position="28"/>
    </location>
</feature>
<dbReference type="RefSeq" id="XP_003021196.1">
    <property type="nucleotide sequence ID" value="XM_003021150.1"/>
</dbReference>
<evidence type="ECO:0000256" key="1">
    <source>
        <dbReference type="SAM" id="MobiDB-lite"/>
    </source>
</evidence>
<accession>D4DC61</accession>
<proteinExistence type="predicted"/>